<dbReference type="RefSeq" id="WP_183966293.1">
    <property type="nucleotide sequence ID" value="NZ_BAABBZ010000007.1"/>
</dbReference>
<evidence type="ECO:0000313" key="1">
    <source>
        <dbReference type="EMBL" id="MBB3986145.1"/>
    </source>
</evidence>
<sequence>MTLDKARAILASPSTHDDAEIRDAARLVMEQGTPEEIRHARHFRSFGQRHGVSDSRDGAA</sequence>
<reference evidence="1 2" key="1">
    <citation type="submission" date="2020-08" db="EMBL/GenBank/DDBJ databases">
        <title>Genomic Encyclopedia of Type Strains, Phase IV (KMG-IV): sequencing the most valuable type-strain genomes for metagenomic binning, comparative biology and taxonomic classification.</title>
        <authorList>
            <person name="Goeker M."/>
        </authorList>
    </citation>
    <scope>NUCLEOTIDE SEQUENCE [LARGE SCALE GENOMIC DNA]</scope>
    <source>
        <strain evidence="1 2">DSM 102235</strain>
    </source>
</reference>
<proteinExistence type="predicted"/>
<gene>
    <name evidence="1" type="ORF">GGQ68_002483</name>
</gene>
<evidence type="ECO:0000313" key="2">
    <source>
        <dbReference type="Proteomes" id="UP000541426"/>
    </source>
</evidence>
<keyword evidence="2" id="KW-1185">Reference proteome</keyword>
<dbReference type="EMBL" id="JACIEJ010000005">
    <property type="protein sequence ID" value="MBB3986145.1"/>
    <property type="molecule type" value="Genomic_DNA"/>
</dbReference>
<organism evidence="1 2">
    <name type="scientific">Sagittula marina</name>
    <dbReference type="NCBI Taxonomy" id="943940"/>
    <lineage>
        <taxon>Bacteria</taxon>
        <taxon>Pseudomonadati</taxon>
        <taxon>Pseudomonadota</taxon>
        <taxon>Alphaproteobacteria</taxon>
        <taxon>Rhodobacterales</taxon>
        <taxon>Roseobacteraceae</taxon>
        <taxon>Sagittula</taxon>
    </lineage>
</organism>
<protein>
    <submittedName>
        <fullName evidence="1">Pyrroloquinoline quinone (PQQ) biosynthesis protein C</fullName>
    </submittedName>
</protein>
<accession>A0A7W6DSY7</accession>
<dbReference type="AlphaFoldDB" id="A0A7W6DSY7"/>
<name>A0A7W6DSY7_9RHOB</name>
<comment type="caution">
    <text evidence="1">The sequence shown here is derived from an EMBL/GenBank/DDBJ whole genome shotgun (WGS) entry which is preliminary data.</text>
</comment>
<dbReference type="Proteomes" id="UP000541426">
    <property type="component" value="Unassembled WGS sequence"/>
</dbReference>